<dbReference type="AlphaFoldDB" id="A0AA45WNY0"/>
<dbReference type="PANTHER" id="PTHR33990:SF1">
    <property type="entry name" value="PROTEIN YJDN"/>
    <property type="match status" value="1"/>
</dbReference>
<gene>
    <name evidence="2" type="ORF">SAMN06265361_103307</name>
</gene>
<dbReference type="Gene3D" id="3.10.180.10">
    <property type="entry name" value="2,3-Dihydroxybiphenyl 1,2-Dioxygenase, domain 1"/>
    <property type="match status" value="1"/>
</dbReference>
<dbReference type="EMBL" id="FXTU01000003">
    <property type="protein sequence ID" value="SMP19768.1"/>
    <property type="molecule type" value="Genomic_DNA"/>
</dbReference>
<evidence type="ECO:0000259" key="1">
    <source>
        <dbReference type="Pfam" id="PF00903"/>
    </source>
</evidence>
<reference evidence="2" key="1">
    <citation type="submission" date="2017-05" db="EMBL/GenBank/DDBJ databases">
        <authorList>
            <person name="Varghese N."/>
            <person name="Submissions S."/>
        </authorList>
    </citation>
    <scope>NUCLEOTIDE SEQUENCE</scope>
    <source>
        <strain evidence="2">DSM 45262</strain>
    </source>
</reference>
<evidence type="ECO:0000313" key="3">
    <source>
        <dbReference type="Proteomes" id="UP001157946"/>
    </source>
</evidence>
<dbReference type="RefSeq" id="WP_102992346.1">
    <property type="nucleotide sequence ID" value="NZ_FXTU01000003.1"/>
</dbReference>
<dbReference type="Pfam" id="PF00903">
    <property type="entry name" value="Glyoxalase"/>
    <property type="match status" value="1"/>
</dbReference>
<proteinExistence type="predicted"/>
<dbReference type="CDD" id="cd06588">
    <property type="entry name" value="PhnB_like"/>
    <property type="match status" value="1"/>
</dbReference>
<dbReference type="PANTHER" id="PTHR33990">
    <property type="entry name" value="PROTEIN YJDN-RELATED"/>
    <property type="match status" value="1"/>
</dbReference>
<dbReference type="SUPFAM" id="SSF54593">
    <property type="entry name" value="Glyoxalase/Bleomycin resistance protein/Dihydroxybiphenyl dioxygenase"/>
    <property type="match status" value="1"/>
</dbReference>
<protein>
    <submittedName>
        <fullName evidence="2">PhnB protein</fullName>
    </submittedName>
</protein>
<dbReference type="InterPro" id="IPR004360">
    <property type="entry name" value="Glyas_Fos-R_dOase_dom"/>
</dbReference>
<accession>A0AA45WNY0</accession>
<name>A0AA45WNY0_9BACL</name>
<feature type="domain" description="Glyoxalase/fosfomycin resistance/dioxygenase" evidence="1">
    <location>
        <begin position="8"/>
        <end position="135"/>
    </location>
</feature>
<dbReference type="Proteomes" id="UP001157946">
    <property type="component" value="Unassembled WGS sequence"/>
</dbReference>
<organism evidence="2 3">
    <name type="scientific">Laceyella tengchongensis</name>
    <dbReference type="NCBI Taxonomy" id="574699"/>
    <lineage>
        <taxon>Bacteria</taxon>
        <taxon>Bacillati</taxon>
        <taxon>Bacillota</taxon>
        <taxon>Bacilli</taxon>
        <taxon>Bacillales</taxon>
        <taxon>Thermoactinomycetaceae</taxon>
        <taxon>Laceyella</taxon>
    </lineage>
</organism>
<comment type="caution">
    <text evidence="2">The sequence shown here is derived from an EMBL/GenBank/DDBJ whole genome shotgun (WGS) entry which is preliminary data.</text>
</comment>
<dbReference type="InterPro" id="IPR028973">
    <property type="entry name" value="PhnB-like"/>
</dbReference>
<dbReference type="InterPro" id="IPR029068">
    <property type="entry name" value="Glyas_Bleomycin-R_OHBP_Dase"/>
</dbReference>
<evidence type="ECO:0000313" key="2">
    <source>
        <dbReference type="EMBL" id="SMP19768.1"/>
    </source>
</evidence>
<sequence length="140" mass="15761">MTLQLTPYVFFEGNAREAIRFYEEVLDAEILFCQTLGEGPDNPDHPLPAEMKEKIAHAVLKVGDTELMIADAFPGQPLHEGNQVNICITVNMTEKAQQLYDALKQNGHVGIPLEETYFSPAYALVTDRFGVTFQIFTRKK</sequence>
<keyword evidence="3" id="KW-1185">Reference proteome</keyword>